<name>A0A2N3I8H0_9BACT</name>
<evidence type="ECO:0000256" key="2">
    <source>
        <dbReference type="ARBA" id="ARBA00022803"/>
    </source>
</evidence>
<accession>A0A2N3I8H0</accession>
<dbReference type="Pfam" id="PF13414">
    <property type="entry name" value="TPR_11"/>
    <property type="match status" value="1"/>
</dbReference>
<comment type="caution">
    <text evidence="5">The sequence shown here is derived from an EMBL/GenBank/DDBJ whole genome shotgun (WGS) entry which is preliminary data.</text>
</comment>
<dbReference type="PROSITE" id="PS50005">
    <property type="entry name" value="TPR"/>
    <property type="match status" value="2"/>
</dbReference>
<dbReference type="RefSeq" id="WP_101359590.1">
    <property type="nucleotide sequence ID" value="NZ_NKXO01000045.1"/>
</dbReference>
<dbReference type="SMART" id="SM00028">
    <property type="entry name" value="TPR"/>
    <property type="match status" value="4"/>
</dbReference>
<feature type="repeat" description="TPR" evidence="3">
    <location>
        <begin position="126"/>
        <end position="159"/>
    </location>
</feature>
<keyword evidence="2 3" id="KW-0802">TPR repeat</keyword>
<sequence length="496" mass="57579">MRNFIFCLLSFLPLLGIAQKKYKEQQKKAFELLQKESYQEAILIFDELIKQKPKIVDNYYWKGLCLVRQGKNGEAINMLNMAIEKNDKNWLFYKSRGDAYYNSTNYQNALKDYQRAIDLEPTKQKDTLFWYIADTYRKLNQYEKAIENYSKAIQINSNNPDLYYHKGFCYSFLTEREKYKEQACSDYQKAFNGGIKNAQTEAWEIFRCDFARPTINKDNTPIAISKVEIEPLTGASIVSKGIGYERIEIYAGKSENSFLISSEIANKSDIIFKIIKPIGFRQNEEDKILFGTDFAIYEKDKLLHQSEDLYKDDFTGVDAEMLKSLKLTITLDNLQENTEYSLLAHFFDKQSNAEISISLPFVIKLKTRTDNILNSSFGVLGQGTASKSVGDIEIERIEWRQNQKIVGKLKANQPFDLWLWDIKKLSEGALIEYAWFDTQNGKKIIHKKTAMKFSKTTQLKDLIAPSNSGRYIFWLRIVQISSAYKSFAFTAEMNVD</sequence>
<evidence type="ECO:0000256" key="4">
    <source>
        <dbReference type="SAM" id="Coils"/>
    </source>
</evidence>
<dbReference type="InterPro" id="IPR050498">
    <property type="entry name" value="Ycf3"/>
</dbReference>
<dbReference type="AlphaFoldDB" id="A0A2N3I8H0"/>
<evidence type="ECO:0000313" key="5">
    <source>
        <dbReference type="EMBL" id="PKQ66568.1"/>
    </source>
</evidence>
<dbReference type="Pfam" id="PF13432">
    <property type="entry name" value="TPR_16"/>
    <property type="match status" value="1"/>
</dbReference>
<feature type="coiled-coil region" evidence="4">
    <location>
        <begin position="132"/>
        <end position="159"/>
    </location>
</feature>
<dbReference type="PANTHER" id="PTHR44858:SF1">
    <property type="entry name" value="UDP-N-ACETYLGLUCOSAMINE--PEPTIDE N-ACETYLGLUCOSAMINYLTRANSFERASE SPINDLY-RELATED"/>
    <property type="match status" value="1"/>
</dbReference>
<evidence type="ECO:0000313" key="6">
    <source>
        <dbReference type="Proteomes" id="UP000233387"/>
    </source>
</evidence>
<proteinExistence type="predicted"/>
<dbReference type="PANTHER" id="PTHR44858">
    <property type="entry name" value="TETRATRICOPEPTIDE REPEAT PROTEIN 6"/>
    <property type="match status" value="1"/>
</dbReference>
<evidence type="ECO:0000256" key="3">
    <source>
        <dbReference type="PROSITE-ProRule" id="PRU00339"/>
    </source>
</evidence>
<evidence type="ECO:0000256" key="1">
    <source>
        <dbReference type="ARBA" id="ARBA00022737"/>
    </source>
</evidence>
<dbReference type="Pfam" id="PF07719">
    <property type="entry name" value="TPR_2"/>
    <property type="match status" value="1"/>
</dbReference>
<dbReference type="InterPro" id="IPR011990">
    <property type="entry name" value="TPR-like_helical_dom_sf"/>
</dbReference>
<dbReference type="InterPro" id="IPR013105">
    <property type="entry name" value="TPR_2"/>
</dbReference>
<gene>
    <name evidence="5" type="ORF">Rain11_2326</name>
</gene>
<protein>
    <submittedName>
        <fullName evidence="5">TPR repeat</fullName>
    </submittedName>
</protein>
<dbReference type="Gene3D" id="1.25.40.10">
    <property type="entry name" value="Tetratricopeptide repeat domain"/>
    <property type="match status" value="2"/>
</dbReference>
<keyword evidence="6" id="KW-1185">Reference proteome</keyword>
<dbReference type="InterPro" id="IPR019734">
    <property type="entry name" value="TPR_rpt"/>
</dbReference>
<keyword evidence="1" id="KW-0677">Repeat</keyword>
<dbReference type="EMBL" id="NKXO01000045">
    <property type="protein sequence ID" value="PKQ66568.1"/>
    <property type="molecule type" value="Genomic_DNA"/>
</dbReference>
<keyword evidence="4" id="KW-0175">Coiled coil</keyword>
<reference evidence="5 6" key="1">
    <citation type="submission" date="2017-06" db="EMBL/GenBank/DDBJ databases">
        <title>Raineya orbicola gen. nov., sp. nov. a slightly thermophilic bacterium of the phylum Bacteroidetes and the description of Raineyaceae fam. nov.</title>
        <authorList>
            <person name="Albuquerque L."/>
            <person name="Polonia A.R.M."/>
            <person name="Barroso C."/>
            <person name="Froufe H.J.C."/>
            <person name="Lage O."/>
            <person name="Lobo-Da-Cunha A."/>
            <person name="Egas C."/>
            <person name="Da Costa M.S."/>
        </authorList>
    </citation>
    <scope>NUCLEOTIDE SEQUENCE [LARGE SCALE GENOMIC DNA]</scope>
    <source>
        <strain evidence="5 6">SPSPC-11</strain>
    </source>
</reference>
<feature type="repeat" description="TPR" evidence="3">
    <location>
        <begin position="90"/>
        <end position="123"/>
    </location>
</feature>
<dbReference type="SUPFAM" id="SSF48452">
    <property type="entry name" value="TPR-like"/>
    <property type="match status" value="1"/>
</dbReference>
<dbReference type="Proteomes" id="UP000233387">
    <property type="component" value="Unassembled WGS sequence"/>
</dbReference>
<dbReference type="OrthoDB" id="1523318at2"/>
<organism evidence="5 6">
    <name type="scientific">Raineya orbicola</name>
    <dbReference type="NCBI Taxonomy" id="2016530"/>
    <lineage>
        <taxon>Bacteria</taxon>
        <taxon>Pseudomonadati</taxon>
        <taxon>Bacteroidota</taxon>
        <taxon>Cytophagia</taxon>
        <taxon>Cytophagales</taxon>
        <taxon>Raineyaceae</taxon>
        <taxon>Raineya</taxon>
    </lineage>
</organism>